<keyword evidence="2" id="KW-1185">Reference proteome</keyword>
<sequence length="76" mass="8466">MSTQVVTAPVTLRVRISAPNREPTVVSWEKFCNAFKPRVKTEQDFAQFMHFIGCVMKGEPTAGVLGLAHMLFQGVK</sequence>
<evidence type="ECO:0000313" key="2">
    <source>
        <dbReference type="Proteomes" id="UP000221216"/>
    </source>
</evidence>
<proteinExistence type="predicted"/>
<reference evidence="1 2" key="1">
    <citation type="submission" date="2017-03" db="EMBL/GenBank/DDBJ databases">
        <title>Isolation of lytic bacteriophages infecting Shewanella putrefaciens and Shewanella baltica for biocontrol of fish and shrimp spoilage during chilled storage.</title>
        <authorList>
            <person name="Yang Z."/>
            <person name="Tao X."/>
            <person name="Gao L."/>
            <person name="Rao S."/>
        </authorList>
    </citation>
    <scope>NUCLEOTIDE SEQUENCE [LARGE SCALE GENOMIC DNA]</scope>
</reference>
<name>A0A1W6JTH0_9CAUD</name>
<dbReference type="EMBL" id="KY709296">
    <property type="protein sequence ID" value="ARM70561.1"/>
    <property type="molecule type" value="Genomic_DNA"/>
</dbReference>
<gene>
    <name evidence="1" type="ORF">SppYZU05_35</name>
</gene>
<accession>A0A1W6JTH0</accession>
<dbReference type="Proteomes" id="UP000221216">
    <property type="component" value="Segment"/>
</dbReference>
<organism evidence="1 2">
    <name type="scientific">Shewanella phage SppYZU05</name>
    <dbReference type="NCBI Taxonomy" id="1970795"/>
    <lineage>
        <taxon>Viruses</taxon>
        <taxon>Duplodnaviria</taxon>
        <taxon>Heunggongvirae</taxon>
        <taxon>Uroviricota</taxon>
        <taxon>Caudoviricetes</taxon>
        <taxon>Chaseviridae</taxon>
        <taxon>Nefertitivirinae</taxon>
        <taxon>Yushanvirus</taxon>
        <taxon>Yushanvirus SppYZU05</taxon>
    </lineage>
</organism>
<protein>
    <submittedName>
        <fullName evidence="1">Uncharacterized protein</fullName>
    </submittedName>
</protein>
<evidence type="ECO:0000313" key="1">
    <source>
        <dbReference type="EMBL" id="ARM70561.1"/>
    </source>
</evidence>